<dbReference type="Proteomes" id="UP000238042">
    <property type="component" value="Unassembled WGS sequence"/>
</dbReference>
<keyword evidence="1" id="KW-0812">Transmembrane</keyword>
<sequence>MSNMKYYKIIIFTIIVYILACFSTYFSMHQYSNDISSSCFNCSYKRDIFLSSAYISLIFILLVLLKKIWGKNWNISIFFSFVFVILVFFNNYNIFSDRVSAWSSYTLSDELISVLSSSYIYLIISTVLVFILLKLYKF</sequence>
<comment type="caution">
    <text evidence="2">The sequence shown here is derived from an EMBL/GenBank/DDBJ whole genome shotgun (WGS) entry which is preliminary data.</text>
</comment>
<proteinExistence type="predicted"/>
<dbReference type="EMBL" id="PSZM01000046">
    <property type="protein sequence ID" value="PQL90573.1"/>
    <property type="molecule type" value="Genomic_DNA"/>
</dbReference>
<evidence type="ECO:0000313" key="3">
    <source>
        <dbReference type="Proteomes" id="UP000238042"/>
    </source>
</evidence>
<feature type="transmembrane region" description="Helical" evidence="1">
    <location>
        <begin position="7"/>
        <end position="28"/>
    </location>
</feature>
<organism evidence="2 3">
    <name type="scientific">Apibacter adventoris</name>
    <dbReference type="NCBI Taxonomy" id="1679466"/>
    <lineage>
        <taxon>Bacteria</taxon>
        <taxon>Pseudomonadati</taxon>
        <taxon>Bacteroidota</taxon>
        <taxon>Flavobacteriia</taxon>
        <taxon>Flavobacteriales</taxon>
        <taxon>Weeksellaceae</taxon>
        <taxon>Apibacter</taxon>
    </lineage>
</organism>
<keyword evidence="1" id="KW-0472">Membrane</keyword>
<accession>A0A2S8A7N2</accession>
<evidence type="ECO:0000256" key="1">
    <source>
        <dbReference type="SAM" id="Phobius"/>
    </source>
</evidence>
<evidence type="ECO:0000313" key="2">
    <source>
        <dbReference type="EMBL" id="PQL90573.1"/>
    </source>
</evidence>
<feature type="transmembrane region" description="Helical" evidence="1">
    <location>
        <begin position="112"/>
        <end position="133"/>
    </location>
</feature>
<reference evidence="2 3" key="1">
    <citation type="submission" date="2018-02" db="EMBL/GenBank/DDBJ databases">
        <title>Genome sequences of Apibacter spp., gut symbionts of Asian honey bees.</title>
        <authorList>
            <person name="Kwong W.K."/>
            <person name="Steele M.I."/>
            <person name="Moran N.A."/>
        </authorList>
    </citation>
    <scope>NUCLEOTIDE SEQUENCE [LARGE SCALE GENOMIC DNA]</scope>
    <source>
        <strain evidence="3">wkB301</strain>
    </source>
</reference>
<keyword evidence="3" id="KW-1185">Reference proteome</keyword>
<feature type="transmembrane region" description="Helical" evidence="1">
    <location>
        <begin position="48"/>
        <end position="65"/>
    </location>
</feature>
<keyword evidence="1" id="KW-1133">Transmembrane helix</keyword>
<dbReference type="AlphaFoldDB" id="A0A2S8A7N2"/>
<name>A0A2S8A7N2_9FLAO</name>
<gene>
    <name evidence="2" type="ORF">C4S77_11890</name>
</gene>
<protein>
    <submittedName>
        <fullName evidence="2">Uncharacterized protein</fullName>
    </submittedName>
</protein>
<feature type="transmembrane region" description="Helical" evidence="1">
    <location>
        <begin position="72"/>
        <end position="92"/>
    </location>
</feature>